<dbReference type="Pfam" id="PF07588">
    <property type="entry name" value="DUF1554"/>
    <property type="match status" value="1"/>
</dbReference>
<name>A0A4R9IKH8_9LEPT</name>
<reference evidence="4 5" key="2">
    <citation type="journal article" date="2019" name="PLoS Negl. Trop. Dis.">
        <title>Revisiting the worldwide diversity of Leptospira species in the environment.</title>
        <authorList>
            <person name="Vincent A.T."/>
            <person name="Schiettekatte O."/>
            <person name="Bourhy P."/>
            <person name="Veyrier F.J."/>
            <person name="Picardeau M."/>
        </authorList>
    </citation>
    <scope>NUCLEOTIDE SEQUENCE [LARGE SCALE GENOMIC DNA]</scope>
    <source>
        <strain evidence="2 4">201800280</strain>
        <strain evidence="5">201800281</strain>
    </source>
</reference>
<reference evidence="3" key="1">
    <citation type="submission" date="2018-10" db="EMBL/GenBank/DDBJ databases">
        <authorList>
            <person name="Vincent A.T."/>
            <person name="Schiettekatte O."/>
            <person name="Bourhy P."/>
            <person name="Veyrier F.J."/>
            <person name="Picardeau M."/>
        </authorList>
    </citation>
    <scope>NUCLEOTIDE SEQUENCE</scope>
    <source>
        <strain evidence="3">201800281</strain>
    </source>
</reference>
<feature type="domain" description="DUF1554" evidence="1">
    <location>
        <begin position="202"/>
        <end position="330"/>
    </location>
</feature>
<gene>
    <name evidence="2" type="ORF">EHQ23_05545</name>
    <name evidence="3" type="ORF">EHQ26_18070</name>
</gene>
<dbReference type="AlphaFoldDB" id="A0A4R9IKH8"/>
<dbReference type="EMBL" id="RQFM01000010">
    <property type="protein sequence ID" value="TGK88298.1"/>
    <property type="molecule type" value="Genomic_DNA"/>
</dbReference>
<evidence type="ECO:0000259" key="1">
    <source>
        <dbReference type="Pfam" id="PF07588"/>
    </source>
</evidence>
<dbReference type="InterPro" id="IPR011448">
    <property type="entry name" value="DUF1554"/>
</dbReference>
<evidence type="ECO:0000313" key="4">
    <source>
        <dbReference type="Proteomes" id="UP000297394"/>
    </source>
</evidence>
<dbReference type="Proteomes" id="UP000297394">
    <property type="component" value="Unassembled WGS sequence"/>
</dbReference>
<dbReference type="InterPro" id="IPR016186">
    <property type="entry name" value="C-type_lectin-like/link_sf"/>
</dbReference>
<proteinExistence type="predicted"/>
<evidence type="ECO:0000313" key="5">
    <source>
        <dbReference type="Proteomes" id="UP000297918"/>
    </source>
</evidence>
<comment type="caution">
    <text evidence="2">The sequence shown here is derived from an EMBL/GenBank/DDBJ whole genome shotgun (WGS) entry which is preliminary data.</text>
</comment>
<dbReference type="Proteomes" id="UP000297918">
    <property type="component" value="Unassembled WGS sequence"/>
</dbReference>
<organism evidence="2 4">
    <name type="scientific">Leptospira bourretii</name>
    <dbReference type="NCBI Taxonomy" id="2484962"/>
    <lineage>
        <taxon>Bacteria</taxon>
        <taxon>Pseudomonadati</taxon>
        <taxon>Spirochaetota</taxon>
        <taxon>Spirochaetia</taxon>
        <taxon>Leptospirales</taxon>
        <taxon>Leptospiraceae</taxon>
        <taxon>Leptospira</taxon>
    </lineage>
</organism>
<dbReference type="Gene3D" id="3.10.100.10">
    <property type="entry name" value="Mannose-Binding Protein A, subunit A"/>
    <property type="match status" value="1"/>
</dbReference>
<dbReference type="InterPro" id="IPR016187">
    <property type="entry name" value="CTDL_fold"/>
</dbReference>
<dbReference type="EMBL" id="RQFL01000031">
    <property type="protein sequence ID" value="TGK88948.1"/>
    <property type="molecule type" value="Genomic_DNA"/>
</dbReference>
<evidence type="ECO:0000313" key="3">
    <source>
        <dbReference type="EMBL" id="TGK88948.1"/>
    </source>
</evidence>
<evidence type="ECO:0000313" key="2">
    <source>
        <dbReference type="EMBL" id="TGK88298.1"/>
    </source>
</evidence>
<dbReference type="OrthoDB" id="345734at2"/>
<protein>
    <submittedName>
        <fullName evidence="2">DUF1554 domain-containing protein</fullName>
    </submittedName>
</protein>
<keyword evidence="5" id="KW-1185">Reference proteome</keyword>
<dbReference type="SUPFAM" id="SSF56436">
    <property type="entry name" value="C-type lectin-like"/>
    <property type="match status" value="1"/>
</dbReference>
<sequence>MSDYRLTNPRCLFFGNCFWTSGIWNDLKQITTFDLKNCKNLFYSFHSVVNFTYGFIVSCFLMTNCSPSQLENTCDVNSKSFSKIVAAKSILGDTSHPCFPANVSNQTGFTVGGKISGLTGNGLILILNHKNSLIIPSGSTEFAFPTQIPVGANYEVNFATQAEGNYCELVNSTGTVLGKNVKDIEINCKASCIKCIIFITQNAYPANVGKASNFDSSCYADPNYPGTGNYKAMVVDGVSRRASITQNVGDGQIDWVFKANQAYIRPGGINIETSNANGLFTSSLSTPITTVSSDHWTGLNPDWTSYLDGACLKWTTNATFELGMTGDAYTQDILTLTAGRGLQQCSVNRELVCVEQ</sequence>
<accession>A0A4R9IKH8</accession>